<keyword evidence="4" id="KW-1185">Reference proteome</keyword>
<feature type="region of interest" description="Disordered" evidence="1">
    <location>
        <begin position="98"/>
        <end position="141"/>
    </location>
</feature>
<protein>
    <submittedName>
        <fullName evidence="3">Uncharacterized protein</fullName>
    </submittedName>
</protein>
<dbReference type="Proteomes" id="UP000760480">
    <property type="component" value="Unassembled WGS sequence"/>
</dbReference>
<evidence type="ECO:0000256" key="1">
    <source>
        <dbReference type="SAM" id="MobiDB-lite"/>
    </source>
</evidence>
<evidence type="ECO:0000256" key="2">
    <source>
        <dbReference type="SAM" id="SignalP"/>
    </source>
</evidence>
<organism evidence="3 4">
    <name type="scientific">Candidatus Competibacter phosphatis</name>
    <dbReference type="NCBI Taxonomy" id="221280"/>
    <lineage>
        <taxon>Bacteria</taxon>
        <taxon>Pseudomonadati</taxon>
        <taxon>Pseudomonadota</taxon>
        <taxon>Gammaproteobacteria</taxon>
        <taxon>Candidatus Competibacteraceae</taxon>
        <taxon>Candidatus Competibacter</taxon>
    </lineage>
</organism>
<feature type="compositionally biased region" description="Basic and acidic residues" evidence="1">
    <location>
        <begin position="100"/>
        <end position="109"/>
    </location>
</feature>
<accession>A0ABX1TG35</accession>
<dbReference type="RefSeq" id="WP_169247582.1">
    <property type="nucleotide sequence ID" value="NZ_SPMZ01000011.1"/>
</dbReference>
<evidence type="ECO:0000313" key="3">
    <source>
        <dbReference type="EMBL" id="NMQ18323.1"/>
    </source>
</evidence>
<comment type="caution">
    <text evidence="3">The sequence shown here is derived from an EMBL/GenBank/DDBJ whole genome shotgun (WGS) entry which is preliminary data.</text>
</comment>
<reference evidence="3 4" key="1">
    <citation type="submission" date="2019-03" db="EMBL/GenBank/DDBJ databases">
        <title>Metabolic reconstructions from genomes of highly enriched 'Candidatus Accumulibacter' and 'Candidatus Competibacter' bioreactor populations.</title>
        <authorList>
            <person name="Annavajhala M.K."/>
            <person name="Welles L."/>
            <person name="Abbas B."/>
            <person name="Sorokin D."/>
            <person name="Park H."/>
            <person name="Van Loosdrecht M."/>
            <person name="Chandran K."/>
        </authorList>
    </citation>
    <scope>NUCLEOTIDE SEQUENCE [LARGE SCALE GENOMIC DNA]</scope>
    <source>
        <strain evidence="3 4">SBR_G</strain>
    </source>
</reference>
<keyword evidence="2" id="KW-0732">Signal</keyword>
<feature type="compositionally biased region" description="Low complexity" evidence="1">
    <location>
        <begin position="125"/>
        <end position="135"/>
    </location>
</feature>
<dbReference type="EMBL" id="SPMZ01000011">
    <property type="protein sequence ID" value="NMQ18323.1"/>
    <property type="molecule type" value="Genomic_DNA"/>
</dbReference>
<gene>
    <name evidence="3" type="ORF">E4P82_03395</name>
</gene>
<evidence type="ECO:0000313" key="4">
    <source>
        <dbReference type="Proteomes" id="UP000760480"/>
    </source>
</evidence>
<proteinExistence type="predicted"/>
<name>A0ABX1TG35_9GAMM</name>
<sequence length="156" mass="17580">MKPNLMTWTIALVLSTGMLGFTPVTAQAHGPEYDPDDDGPAEYGYYPEYNPTVRRDYRSAGGYAPDGTYHSRYVEEDRHASYYAPGRNQAITRPVTTVETWRESPERQTTRRRTSWIGADGKPHSTTIDSTTSTDWYGNSHTDTHVTLKRAKSSAQ</sequence>
<feature type="chain" id="PRO_5046050311" evidence="2">
    <location>
        <begin position="27"/>
        <end position="156"/>
    </location>
</feature>
<feature type="signal peptide" evidence="2">
    <location>
        <begin position="1"/>
        <end position="26"/>
    </location>
</feature>